<sequence>LSKDLLSRARGHAVEKEAIHVPDERALVLDGVPAADHGNLVQEVRVLLDGLGLALVVLLLDQLHHRRRDVDLHHLLRVEHHHQHGIALEADLALEDVLHRPRAGVLRGVERGRHALGARRKHDLLDAILQLLLQEVPERREVGLVGRGRLRALRGYHLQGEAPVRLEALEHDLVDGLVHQQHMPVLVPLEVDRRLHVLLVQPREQQNLLRVLGDQRHVLVQADRLLGVLVRRVAQELGERLLLVGGVVPHRHLQVRRELLVELGIRLLVLLELPDHLRDALRQPALQQVHRRLALQELARDVHREVRGAHGPHDKVHPLRHDVEAQLVRHKHVRVEYLDVRALRVLARLNFFERQNTKSTNIKIFNSNVFVTDELSLDIVPEWMHFVVGAVSSSDFPMNISREFLQGKAAMNLLKSRLPKCIAEMIRKLEKDEKAYAEFYKQFSPNLKMAVRHYSADQQEAFAKFLRYATNQNPEKAISLDEYMTLIPEDSKQILLLTGLNKKDVETSIYLEGYKDRHVLLMHEAVDEIMLQSFKTYRGLSLQMISAEGAETSTADEADFASLRDFLKEELKDSVEKVVLASRPEGVPATLYSSKYASSGTMENILKSQIGLESNPMLMMMLNSKKVMEINIASPVVKLIKEKHDEGQTETVKKYAHFLYQISMIGCGYTIEDKSAFVRDVYGLLLDSVTPRAA</sequence>
<feature type="non-terminal residue" evidence="3">
    <location>
        <position position="1"/>
    </location>
</feature>
<proteinExistence type="inferred from homology"/>
<dbReference type="Pfam" id="PF00183">
    <property type="entry name" value="HSP90"/>
    <property type="match status" value="1"/>
</dbReference>
<evidence type="ECO:0000256" key="1">
    <source>
        <dbReference type="ARBA" id="ARBA00008239"/>
    </source>
</evidence>
<dbReference type="GO" id="GO:0140662">
    <property type="term" value="F:ATP-dependent protein folding chaperone"/>
    <property type="evidence" value="ECO:0007669"/>
    <property type="project" value="InterPro"/>
</dbReference>
<dbReference type="GO" id="GO:0016887">
    <property type="term" value="F:ATP hydrolysis activity"/>
    <property type="evidence" value="ECO:0007669"/>
    <property type="project" value="InterPro"/>
</dbReference>
<dbReference type="SUPFAM" id="SSF54211">
    <property type="entry name" value="Ribosomal protein S5 domain 2-like"/>
    <property type="match status" value="1"/>
</dbReference>
<dbReference type="GO" id="GO:0051082">
    <property type="term" value="F:unfolded protein binding"/>
    <property type="evidence" value="ECO:0007669"/>
    <property type="project" value="InterPro"/>
</dbReference>
<gene>
    <name evidence="3" type="ORF">g.13615</name>
</gene>
<dbReference type="AlphaFoldDB" id="A0A1B6HPQ8"/>
<evidence type="ECO:0000313" key="3">
    <source>
        <dbReference type="EMBL" id="JAS76659.1"/>
    </source>
</evidence>
<name>A0A1B6HPQ8_9HEMI</name>
<comment type="similarity">
    <text evidence="1">Belongs to the heat shock protein 90 family.</text>
</comment>
<protein>
    <submittedName>
        <fullName evidence="3">Uncharacterized protein</fullName>
    </submittedName>
</protein>
<keyword evidence="2" id="KW-0143">Chaperone</keyword>
<dbReference type="InterPro" id="IPR001404">
    <property type="entry name" value="Hsp90_fam"/>
</dbReference>
<dbReference type="Gene3D" id="3.30.230.80">
    <property type="match status" value="1"/>
</dbReference>
<accession>A0A1B6HPQ8</accession>
<dbReference type="InterPro" id="IPR020568">
    <property type="entry name" value="Ribosomal_Su5_D2-typ_SF"/>
</dbReference>
<evidence type="ECO:0000256" key="2">
    <source>
        <dbReference type="ARBA" id="ARBA00023186"/>
    </source>
</evidence>
<dbReference type="Gene3D" id="1.20.120.790">
    <property type="entry name" value="Heat shock protein 90, C-terminal domain"/>
    <property type="match status" value="1"/>
</dbReference>
<dbReference type="GO" id="GO:0005524">
    <property type="term" value="F:ATP binding"/>
    <property type="evidence" value="ECO:0007669"/>
    <property type="project" value="InterPro"/>
</dbReference>
<dbReference type="EMBL" id="GECU01031047">
    <property type="protein sequence ID" value="JAS76659.1"/>
    <property type="molecule type" value="Transcribed_RNA"/>
</dbReference>
<dbReference type="SUPFAM" id="SSF110942">
    <property type="entry name" value="HSP90 C-terminal domain"/>
    <property type="match status" value="1"/>
</dbReference>
<dbReference type="Gene3D" id="3.40.50.11260">
    <property type="match status" value="1"/>
</dbReference>
<dbReference type="PANTHER" id="PTHR11528">
    <property type="entry name" value="HEAT SHOCK PROTEIN 90 FAMILY MEMBER"/>
    <property type="match status" value="1"/>
</dbReference>
<organism evidence="3">
    <name type="scientific">Homalodisca liturata</name>
    <dbReference type="NCBI Taxonomy" id="320908"/>
    <lineage>
        <taxon>Eukaryota</taxon>
        <taxon>Metazoa</taxon>
        <taxon>Ecdysozoa</taxon>
        <taxon>Arthropoda</taxon>
        <taxon>Hexapoda</taxon>
        <taxon>Insecta</taxon>
        <taxon>Pterygota</taxon>
        <taxon>Neoptera</taxon>
        <taxon>Paraneoptera</taxon>
        <taxon>Hemiptera</taxon>
        <taxon>Auchenorrhyncha</taxon>
        <taxon>Membracoidea</taxon>
        <taxon>Cicadellidae</taxon>
        <taxon>Cicadellinae</taxon>
        <taxon>Proconiini</taxon>
        <taxon>Homalodisca</taxon>
    </lineage>
</organism>
<reference evidence="3" key="1">
    <citation type="submission" date="2015-11" db="EMBL/GenBank/DDBJ databases">
        <title>De novo transcriptome assembly of four potential Pierce s Disease insect vectors from Arizona vineyards.</title>
        <authorList>
            <person name="Tassone E.E."/>
        </authorList>
    </citation>
    <scope>NUCLEOTIDE SEQUENCE</scope>
</reference>
<dbReference type="InterPro" id="IPR037196">
    <property type="entry name" value="HSP90_C"/>
</dbReference>